<comment type="subcellular location">
    <subcellularLocation>
        <location evidence="1">Nucleus</location>
    </subcellularLocation>
</comment>
<dbReference type="GO" id="GO:0005634">
    <property type="term" value="C:nucleus"/>
    <property type="evidence" value="ECO:0007669"/>
    <property type="project" value="UniProtKB-SubCell"/>
</dbReference>
<dbReference type="GO" id="GO:0008270">
    <property type="term" value="F:zinc ion binding"/>
    <property type="evidence" value="ECO:0007669"/>
    <property type="project" value="UniProtKB-UniRule"/>
</dbReference>
<dbReference type="Proteomes" id="UP000467840">
    <property type="component" value="Chromosome 11"/>
</dbReference>
<dbReference type="PANTHER" id="PTHR31669">
    <property type="entry name" value="PROTEIN FAR1-RELATED SEQUENCE 10-RELATED"/>
    <property type="match status" value="1"/>
</dbReference>
<accession>A0A6A6N8S2</accession>
<evidence type="ECO:0000313" key="4">
    <source>
        <dbReference type="Proteomes" id="UP000467840"/>
    </source>
</evidence>
<dbReference type="InterPro" id="IPR018289">
    <property type="entry name" value="MULE_transposase_dom"/>
</dbReference>
<keyword evidence="1" id="KW-0479">Metal-binding</keyword>
<reference evidence="3 4" key="1">
    <citation type="journal article" date="2020" name="Mol. Plant">
        <title>The Chromosome-Based Rubber Tree Genome Provides New Insights into Spurge Genome Evolution and Rubber Biosynthesis.</title>
        <authorList>
            <person name="Liu J."/>
            <person name="Shi C."/>
            <person name="Shi C.C."/>
            <person name="Li W."/>
            <person name="Zhang Q.J."/>
            <person name="Zhang Y."/>
            <person name="Li K."/>
            <person name="Lu H.F."/>
            <person name="Shi C."/>
            <person name="Zhu S.T."/>
            <person name="Xiao Z.Y."/>
            <person name="Nan H."/>
            <person name="Yue Y."/>
            <person name="Zhu X.G."/>
            <person name="Wu Y."/>
            <person name="Hong X.N."/>
            <person name="Fan G.Y."/>
            <person name="Tong Y."/>
            <person name="Zhang D."/>
            <person name="Mao C.L."/>
            <person name="Liu Y.L."/>
            <person name="Hao S.J."/>
            <person name="Liu W.Q."/>
            <person name="Lv M.Q."/>
            <person name="Zhang H.B."/>
            <person name="Liu Y."/>
            <person name="Hu-Tang G.R."/>
            <person name="Wang J.P."/>
            <person name="Wang J.H."/>
            <person name="Sun Y.H."/>
            <person name="Ni S.B."/>
            <person name="Chen W.B."/>
            <person name="Zhang X.C."/>
            <person name="Jiao Y.N."/>
            <person name="Eichler E.E."/>
            <person name="Li G.H."/>
            <person name="Liu X."/>
            <person name="Gao L.Z."/>
        </authorList>
    </citation>
    <scope>NUCLEOTIDE SEQUENCE [LARGE SCALE GENOMIC DNA]</scope>
    <source>
        <strain evidence="4">cv. GT1</strain>
        <tissue evidence="3">Leaf</tissue>
    </source>
</reference>
<feature type="domain" description="MULE transposase" evidence="2">
    <location>
        <begin position="67"/>
        <end position="159"/>
    </location>
</feature>
<dbReference type="EMBL" id="JAAGAX010000002">
    <property type="protein sequence ID" value="KAF2322592.1"/>
    <property type="molecule type" value="Genomic_DNA"/>
</dbReference>
<comment type="similarity">
    <text evidence="1">Belongs to the FHY3/FAR1 family.</text>
</comment>
<keyword evidence="1" id="KW-0862">Zinc</keyword>
<name>A0A6A6N8S2_HEVBR</name>
<keyword evidence="4" id="KW-1185">Reference proteome</keyword>
<sequence length="262" mass="31040">MISSHNHELEPFMSRFMVAHRSLNMDMKRRLEANTIVGIRLGRALGCLKFKQVHPHSRAAYKEFNDVVSFDTTYLVNRYKLPFATIIGVNHHRQSILLGCTLISCEDANTFKWLVMTWLEAMGDIHPNAILTYQCEGMRKTIRQITLKTRHRFCLWHILCKILKKFRGFIEYESACLEFKAVIYDSLAIKMFERNWNEFMVKNGLEKIEWLSKLCIDKEYWFPIYLNHTFWVGMVSTQRSQSKYAYFDGYVNSMSTLKQFVE</sequence>
<evidence type="ECO:0000313" key="3">
    <source>
        <dbReference type="EMBL" id="KAF2322592.1"/>
    </source>
</evidence>
<dbReference type="Pfam" id="PF10551">
    <property type="entry name" value="MULE"/>
    <property type="match status" value="1"/>
</dbReference>
<evidence type="ECO:0000259" key="2">
    <source>
        <dbReference type="Pfam" id="PF10551"/>
    </source>
</evidence>
<keyword evidence="1" id="KW-0539">Nucleus</keyword>
<comment type="function">
    <text evidence="1">Putative transcription activator involved in regulating light control of development.</text>
</comment>
<dbReference type="InterPro" id="IPR031052">
    <property type="entry name" value="FHY3/FAR1"/>
</dbReference>
<organism evidence="3 4">
    <name type="scientific">Hevea brasiliensis</name>
    <name type="common">Para rubber tree</name>
    <name type="synonym">Siphonia brasiliensis</name>
    <dbReference type="NCBI Taxonomy" id="3981"/>
    <lineage>
        <taxon>Eukaryota</taxon>
        <taxon>Viridiplantae</taxon>
        <taxon>Streptophyta</taxon>
        <taxon>Embryophyta</taxon>
        <taxon>Tracheophyta</taxon>
        <taxon>Spermatophyta</taxon>
        <taxon>Magnoliopsida</taxon>
        <taxon>eudicotyledons</taxon>
        <taxon>Gunneridae</taxon>
        <taxon>Pentapetalae</taxon>
        <taxon>rosids</taxon>
        <taxon>fabids</taxon>
        <taxon>Malpighiales</taxon>
        <taxon>Euphorbiaceae</taxon>
        <taxon>Crotonoideae</taxon>
        <taxon>Micrandreae</taxon>
        <taxon>Hevea</taxon>
    </lineage>
</organism>
<keyword evidence="1" id="KW-0863">Zinc-finger</keyword>
<dbReference type="PANTHER" id="PTHR31669:SF283">
    <property type="entry name" value="PROTEIN FAR1-RELATED SEQUENCE"/>
    <property type="match status" value="1"/>
</dbReference>
<protein>
    <recommendedName>
        <fullName evidence="1">Protein FAR1-RELATED SEQUENCE</fullName>
    </recommendedName>
</protein>
<dbReference type="AlphaFoldDB" id="A0A6A6N8S2"/>
<comment type="caution">
    <text evidence="3">The sequence shown here is derived from an EMBL/GenBank/DDBJ whole genome shotgun (WGS) entry which is preliminary data.</text>
</comment>
<dbReference type="GO" id="GO:0006355">
    <property type="term" value="P:regulation of DNA-templated transcription"/>
    <property type="evidence" value="ECO:0007669"/>
    <property type="project" value="UniProtKB-UniRule"/>
</dbReference>
<evidence type="ECO:0000256" key="1">
    <source>
        <dbReference type="RuleBase" id="RU367018"/>
    </source>
</evidence>
<proteinExistence type="inferred from homology"/>
<gene>
    <name evidence="3" type="ORF">GH714_019487</name>
</gene>